<sequence length="286" mass="29717">MHAVMFLESPRNPRVKRWADLKTRKGREASGEFLIEGRRLVRAALASPIEVTALLWHAGGPDPAPDLIAQAEAAGIPAFALAPAAFAAVADTVTSQGILAVARIPDPDTLRMRQDREAAGVGAGAAGASAVRTALLLDGVQDPGNVGTLIRAAEAFGVDEVCCGTGTADPFSPKVVRAAMGGLFHLPARVADSVAYVEAWRRAHPGGAVVVTDAAAPVDCAAWTWATPFLVVVGGEASGVHPEVERLATARVRIPMSGRAESLNAAMAGAIVLYEAQRQRLTRGEV</sequence>
<dbReference type="InterPro" id="IPR051259">
    <property type="entry name" value="rRNA_Methyltransferase"/>
</dbReference>
<dbReference type="GO" id="GO:0005737">
    <property type="term" value="C:cytoplasm"/>
    <property type="evidence" value="ECO:0007669"/>
    <property type="project" value="UniProtKB-ARBA"/>
</dbReference>
<dbReference type="PANTHER" id="PTHR43191:SF2">
    <property type="entry name" value="RRNA METHYLTRANSFERASE 3, MITOCHONDRIAL"/>
    <property type="match status" value="1"/>
</dbReference>
<keyword evidence="2 5" id="KW-0489">Methyltransferase</keyword>
<dbReference type="InterPro" id="IPR013123">
    <property type="entry name" value="SpoU_subst-bd"/>
</dbReference>
<dbReference type="CDD" id="cd18095">
    <property type="entry name" value="SpoU-like_rRNA-MTase"/>
    <property type="match status" value="1"/>
</dbReference>
<proteinExistence type="inferred from homology"/>
<dbReference type="GO" id="GO:0032259">
    <property type="term" value="P:methylation"/>
    <property type="evidence" value="ECO:0007669"/>
    <property type="project" value="UniProtKB-KW"/>
</dbReference>
<keyword evidence="6" id="KW-1185">Reference proteome</keyword>
<dbReference type="EMBL" id="BMOY01000029">
    <property type="protein sequence ID" value="GGJ09598.1"/>
    <property type="molecule type" value="Genomic_DNA"/>
</dbReference>
<feature type="domain" description="RNA 2-O ribose methyltransferase substrate binding" evidence="4">
    <location>
        <begin position="34"/>
        <end position="108"/>
    </location>
</feature>
<dbReference type="InterPro" id="IPR053888">
    <property type="entry name" value="MRM3-like_sub_bind"/>
</dbReference>
<dbReference type="AlphaFoldDB" id="A0A917KFV1"/>
<gene>
    <name evidence="5" type="ORF">GCM10010885_18380</name>
</gene>
<comment type="similarity">
    <text evidence="1">Belongs to the class IV-like SAM-binding methyltransferase superfamily. RNA methyltransferase TrmH family.</text>
</comment>
<dbReference type="Gene3D" id="3.30.1330.30">
    <property type="match status" value="1"/>
</dbReference>
<dbReference type="SUPFAM" id="SSF55315">
    <property type="entry name" value="L30e-like"/>
    <property type="match status" value="1"/>
</dbReference>
<organism evidence="5 6">
    <name type="scientific">Alicyclobacillus cellulosilyticus</name>
    <dbReference type="NCBI Taxonomy" id="1003997"/>
    <lineage>
        <taxon>Bacteria</taxon>
        <taxon>Bacillati</taxon>
        <taxon>Bacillota</taxon>
        <taxon>Bacilli</taxon>
        <taxon>Bacillales</taxon>
        <taxon>Alicyclobacillaceae</taxon>
        <taxon>Alicyclobacillus</taxon>
    </lineage>
</organism>
<dbReference type="SMART" id="SM00967">
    <property type="entry name" value="SpoU_sub_bind"/>
    <property type="match status" value="1"/>
</dbReference>
<evidence type="ECO:0000313" key="5">
    <source>
        <dbReference type="EMBL" id="GGJ09598.1"/>
    </source>
</evidence>
<dbReference type="GO" id="GO:0006396">
    <property type="term" value="P:RNA processing"/>
    <property type="evidence" value="ECO:0007669"/>
    <property type="project" value="InterPro"/>
</dbReference>
<name>A0A917KFV1_9BACL</name>
<dbReference type="Gene3D" id="3.40.1280.10">
    <property type="match status" value="1"/>
</dbReference>
<dbReference type="GO" id="GO:0003723">
    <property type="term" value="F:RNA binding"/>
    <property type="evidence" value="ECO:0007669"/>
    <property type="project" value="InterPro"/>
</dbReference>
<dbReference type="InterPro" id="IPR029028">
    <property type="entry name" value="Alpha/beta_knot_MTases"/>
</dbReference>
<dbReference type="GO" id="GO:0008173">
    <property type="term" value="F:RNA methyltransferase activity"/>
    <property type="evidence" value="ECO:0007669"/>
    <property type="project" value="InterPro"/>
</dbReference>
<dbReference type="Pfam" id="PF22435">
    <property type="entry name" value="MRM3-like_sub_bind"/>
    <property type="match status" value="1"/>
</dbReference>
<evidence type="ECO:0000259" key="4">
    <source>
        <dbReference type="SMART" id="SM00967"/>
    </source>
</evidence>
<dbReference type="InterPro" id="IPR001537">
    <property type="entry name" value="SpoU_MeTrfase"/>
</dbReference>
<dbReference type="InterPro" id="IPR029064">
    <property type="entry name" value="Ribosomal_eL30-like_sf"/>
</dbReference>
<reference evidence="5" key="1">
    <citation type="journal article" date="2014" name="Int. J. Syst. Evol. Microbiol.">
        <title>Complete genome sequence of Corynebacterium casei LMG S-19264T (=DSM 44701T), isolated from a smear-ripened cheese.</title>
        <authorList>
            <consortium name="US DOE Joint Genome Institute (JGI-PGF)"/>
            <person name="Walter F."/>
            <person name="Albersmeier A."/>
            <person name="Kalinowski J."/>
            <person name="Ruckert C."/>
        </authorList>
    </citation>
    <scope>NUCLEOTIDE SEQUENCE</scope>
    <source>
        <strain evidence="5">JCM 18487</strain>
    </source>
</reference>
<dbReference type="Pfam" id="PF00588">
    <property type="entry name" value="SpoU_methylase"/>
    <property type="match status" value="1"/>
</dbReference>
<evidence type="ECO:0000256" key="2">
    <source>
        <dbReference type="ARBA" id="ARBA00022603"/>
    </source>
</evidence>
<keyword evidence="3" id="KW-0808">Transferase</keyword>
<dbReference type="PANTHER" id="PTHR43191">
    <property type="entry name" value="RRNA METHYLTRANSFERASE 3"/>
    <property type="match status" value="1"/>
</dbReference>
<dbReference type="InterPro" id="IPR029026">
    <property type="entry name" value="tRNA_m1G_MTases_N"/>
</dbReference>
<evidence type="ECO:0000256" key="3">
    <source>
        <dbReference type="ARBA" id="ARBA00022679"/>
    </source>
</evidence>
<dbReference type="Proteomes" id="UP000637695">
    <property type="component" value="Unassembled WGS sequence"/>
</dbReference>
<comment type="caution">
    <text evidence="5">The sequence shown here is derived from an EMBL/GenBank/DDBJ whole genome shotgun (WGS) entry which is preliminary data.</text>
</comment>
<evidence type="ECO:0000256" key="1">
    <source>
        <dbReference type="ARBA" id="ARBA00007228"/>
    </source>
</evidence>
<protein>
    <submittedName>
        <fullName evidence="5">rRNA methyltransferase</fullName>
    </submittedName>
</protein>
<reference evidence="5" key="2">
    <citation type="submission" date="2020-09" db="EMBL/GenBank/DDBJ databases">
        <authorList>
            <person name="Sun Q."/>
            <person name="Ohkuma M."/>
        </authorList>
    </citation>
    <scope>NUCLEOTIDE SEQUENCE</scope>
    <source>
        <strain evidence="5">JCM 18487</strain>
    </source>
</reference>
<dbReference type="SUPFAM" id="SSF75217">
    <property type="entry name" value="alpha/beta knot"/>
    <property type="match status" value="1"/>
</dbReference>
<accession>A0A917KFV1</accession>
<evidence type="ECO:0000313" key="6">
    <source>
        <dbReference type="Proteomes" id="UP000637695"/>
    </source>
</evidence>